<reference evidence="2" key="1">
    <citation type="submission" date="2023-03" db="UniProtKB">
        <authorList>
            <consortium name="EnsemblPlants"/>
        </authorList>
    </citation>
    <scope>IDENTIFICATION</scope>
</reference>
<dbReference type="EnsemblPlants" id="MELO3C033728.2.1">
    <property type="protein sequence ID" value="MELO3C033728.2.1"/>
    <property type="gene ID" value="MELO3C033728.2"/>
</dbReference>
<organism evidence="2">
    <name type="scientific">Cucumis melo</name>
    <name type="common">Muskmelon</name>
    <dbReference type="NCBI Taxonomy" id="3656"/>
    <lineage>
        <taxon>Eukaryota</taxon>
        <taxon>Viridiplantae</taxon>
        <taxon>Streptophyta</taxon>
        <taxon>Embryophyta</taxon>
        <taxon>Tracheophyta</taxon>
        <taxon>Spermatophyta</taxon>
        <taxon>Magnoliopsida</taxon>
        <taxon>eudicotyledons</taxon>
        <taxon>Gunneridae</taxon>
        <taxon>Pentapetalae</taxon>
        <taxon>rosids</taxon>
        <taxon>fabids</taxon>
        <taxon>Cucurbitales</taxon>
        <taxon>Cucurbitaceae</taxon>
        <taxon>Benincaseae</taxon>
        <taxon>Cucumis</taxon>
    </lineage>
</organism>
<feature type="region of interest" description="Disordered" evidence="1">
    <location>
        <begin position="1"/>
        <end position="51"/>
    </location>
</feature>
<feature type="compositionally biased region" description="Basic residues" evidence="1">
    <location>
        <begin position="31"/>
        <end position="41"/>
    </location>
</feature>
<evidence type="ECO:0000313" key="2">
    <source>
        <dbReference type="EnsemblPlants" id="MELO3C033728.2.1"/>
    </source>
</evidence>
<sequence>MHSALGTASGIRTENEREREERNEDSSPSVAHRRPFRRRCRPSPTVPRRSTAVCHISNEQVANSSMDSIKTLAAFPHGMEIIIPVNKTKATHPEIVASTCSSLHHYLEEESSIL</sequence>
<dbReference type="Gramene" id="MELO3C033728.2.1">
    <property type="protein sequence ID" value="MELO3C033728.2.1"/>
    <property type="gene ID" value="MELO3C033728.2"/>
</dbReference>
<protein>
    <submittedName>
        <fullName evidence="2">Uncharacterized protein</fullName>
    </submittedName>
</protein>
<feature type="compositionally biased region" description="Basic and acidic residues" evidence="1">
    <location>
        <begin position="13"/>
        <end position="25"/>
    </location>
</feature>
<proteinExistence type="predicted"/>
<evidence type="ECO:0000256" key="1">
    <source>
        <dbReference type="SAM" id="MobiDB-lite"/>
    </source>
</evidence>
<dbReference type="AlphaFoldDB" id="A0A9I9EI18"/>
<name>A0A9I9EI18_CUCME</name>
<accession>A0A9I9EI18</accession>